<name>A0AAQ4CR25_9CREN</name>
<dbReference type="RefSeq" id="WP_229572169.1">
    <property type="nucleotide sequence ID" value="NZ_AP025226.1"/>
</dbReference>
<evidence type="ECO:0000256" key="2">
    <source>
        <dbReference type="ARBA" id="ARBA00022840"/>
    </source>
</evidence>
<accession>A0AAQ4CR25</accession>
<dbReference type="InterPro" id="IPR003439">
    <property type="entry name" value="ABC_transporter-like_ATP-bd"/>
</dbReference>
<dbReference type="KEGG" id="scas:SACC_12730"/>
<dbReference type="Pfam" id="PF00005">
    <property type="entry name" value="ABC_tran"/>
    <property type="match status" value="1"/>
</dbReference>
<proteinExistence type="predicted"/>
<dbReference type="PANTHER" id="PTHR43850:SF2">
    <property type="entry name" value="ABC TRANSPORTER ATP-BINDING PROTEIN MA_4021-RELATED"/>
    <property type="match status" value="1"/>
</dbReference>
<evidence type="ECO:0000313" key="5">
    <source>
        <dbReference type="Proteomes" id="UP001319921"/>
    </source>
</evidence>
<dbReference type="InterPro" id="IPR027417">
    <property type="entry name" value="P-loop_NTPase"/>
</dbReference>
<dbReference type="PANTHER" id="PTHR43850">
    <property type="entry name" value="ABC TRANSPORTER ATP-BINDING PROTEIN MA_4021-RELATED"/>
    <property type="match status" value="1"/>
</dbReference>
<sequence length="257" mass="28539">MIDLQNVSIYYGKGRIIKDVNMSINSKVLLLGPNGSGKSTLLRAIAGIIPYKGHILVDGKEVFSLKNENILSTNLPEAYVLGLTINDVIYVYEEIKGIDKELVIGMLDKMGLRSILKKKVYQLSTGQSVIFRDVLALASGAKIILLDEPFENVDLGKRKLLAEWIKEYGKEGIIVTHEIDMVNYFKDLSTYLIFEGKIYGPIVAKDFLESSIVEGSVTGNSLLTFEVAGKKFSLIRGNVGRRVENLTSLDRLYTLGE</sequence>
<dbReference type="GeneID" id="68866012"/>
<dbReference type="GO" id="GO:0016887">
    <property type="term" value="F:ATP hydrolysis activity"/>
    <property type="evidence" value="ECO:0007669"/>
    <property type="project" value="InterPro"/>
</dbReference>
<keyword evidence="2 4" id="KW-0067">ATP-binding</keyword>
<evidence type="ECO:0000259" key="3">
    <source>
        <dbReference type="PROSITE" id="PS50893"/>
    </source>
</evidence>
<evidence type="ECO:0000256" key="1">
    <source>
        <dbReference type="ARBA" id="ARBA00022741"/>
    </source>
</evidence>
<dbReference type="InterPro" id="IPR003593">
    <property type="entry name" value="AAA+_ATPase"/>
</dbReference>
<dbReference type="PROSITE" id="PS50893">
    <property type="entry name" value="ABC_TRANSPORTER_2"/>
    <property type="match status" value="1"/>
</dbReference>
<organism evidence="4 5">
    <name type="scientific">Saccharolobus caldissimus</name>
    <dbReference type="NCBI Taxonomy" id="1702097"/>
    <lineage>
        <taxon>Archaea</taxon>
        <taxon>Thermoproteota</taxon>
        <taxon>Thermoprotei</taxon>
        <taxon>Sulfolobales</taxon>
        <taxon>Sulfolobaceae</taxon>
        <taxon>Saccharolobus</taxon>
    </lineage>
</organism>
<dbReference type="AlphaFoldDB" id="A0AAQ4CR25"/>
<reference evidence="4 5" key="1">
    <citation type="journal article" date="2022" name="Microbiol. Resour. Announc.">
        <title>Complete Genome Sequence of the Hyperthermophilic and Acidophilic Archaeon Saccharolobus caldissimus Strain HS-3T.</title>
        <authorList>
            <person name="Sakai H.D."/>
            <person name="Kurosawa N."/>
        </authorList>
    </citation>
    <scope>NUCLEOTIDE SEQUENCE [LARGE SCALE GENOMIC DNA]</scope>
    <source>
        <strain evidence="4 5">JCM32116</strain>
    </source>
</reference>
<dbReference type="SUPFAM" id="SSF52540">
    <property type="entry name" value="P-loop containing nucleoside triphosphate hydrolases"/>
    <property type="match status" value="1"/>
</dbReference>
<dbReference type="EMBL" id="AP025226">
    <property type="protein sequence ID" value="BDB98256.1"/>
    <property type="molecule type" value="Genomic_DNA"/>
</dbReference>
<gene>
    <name evidence="4" type="ORF">SACC_12730</name>
</gene>
<dbReference type="Gene3D" id="3.40.50.300">
    <property type="entry name" value="P-loop containing nucleotide triphosphate hydrolases"/>
    <property type="match status" value="1"/>
</dbReference>
<protein>
    <submittedName>
        <fullName evidence="4">Mn2+/Zn2+ABC transporter ATP-binding protein</fullName>
    </submittedName>
</protein>
<dbReference type="Proteomes" id="UP001319921">
    <property type="component" value="Chromosome"/>
</dbReference>
<feature type="domain" description="ABC transporter" evidence="3">
    <location>
        <begin position="2"/>
        <end position="220"/>
    </location>
</feature>
<evidence type="ECO:0000313" key="4">
    <source>
        <dbReference type="EMBL" id="BDB98256.1"/>
    </source>
</evidence>
<keyword evidence="5" id="KW-1185">Reference proteome</keyword>
<dbReference type="GO" id="GO:0005524">
    <property type="term" value="F:ATP binding"/>
    <property type="evidence" value="ECO:0007669"/>
    <property type="project" value="UniProtKB-KW"/>
</dbReference>
<keyword evidence="1" id="KW-0547">Nucleotide-binding</keyword>
<dbReference type="SMART" id="SM00382">
    <property type="entry name" value="AAA"/>
    <property type="match status" value="1"/>
</dbReference>